<gene>
    <name evidence="1" type="ORF">GALL_291280</name>
</gene>
<dbReference type="EMBL" id="MLJW01000349">
    <property type="protein sequence ID" value="OIQ89005.1"/>
    <property type="molecule type" value="Genomic_DNA"/>
</dbReference>
<dbReference type="GO" id="GO:0015562">
    <property type="term" value="F:efflux transmembrane transporter activity"/>
    <property type="evidence" value="ECO:0007669"/>
    <property type="project" value="InterPro"/>
</dbReference>
<dbReference type="AlphaFoldDB" id="A0A1J5RLH7"/>
<dbReference type="SUPFAM" id="SSF56954">
    <property type="entry name" value="Outer membrane efflux proteins (OEP)"/>
    <property type="match status" value="1"/>
</dbReference>
<reference evidence="1" key="1">
    <citation type="submission" date="2016-10" db="EMBL/GenBank/DDBJ databases">
        <title>Sequence of Gallionella enrichment culture.</title>
        <authorList>
            <person name="Poehlein A."/>
            <person name="Muehling M."/>
            <person name="Daniel R."/>
        </authorList>
    </citation>
    <scope>NUCLEOTIDE SEQUENCE</scope>
</reference>
<proteinExistence type="predicted"/>
<evidence type="ECO:0000313" key="1">
    <source>
        <dbReference type="EMBL" id="OIQ89005.1"/>
    </source>
</evidence>
<dbReference type="PANTHER" id="PTHR30203:SF24">
    <property type="entry name" value="BLR4935 PROTEIN"/>
    <property type="match status" value="1"/>
</dbReference>
<organism evidence="1">
    <name type="scientific">mine drainage metagenome</name>
    <dbReference type="NCBI Taxonomy" id="410659"/>
    <lineage>
        <taxon>unclassified sequences</taxon>
        <taxon>metagenomes</taxon>
        <taxon>ecological metagenomes</taxon>
    </lineage>
</organism>
<name>A0A1J5RLH7_9ZZZZ</name>
<dbReference type="Pfam" id="PF02321">
    <property type="entry name" value="OEP"/>
    <property type="match status" value="1"/>
</dbReference>
<dbReference type="InterPro" id="IPR003423">
    <property type="entry name" value="OMP_efflux"/>
</dbReference>
<dbReference type="InterPro" id="IPR010131">
    <property type="entry name" value="MdtP/NodT-like"/>
</dbReference>
<protein>
    <submittedName>
        <fullName evidence="1">Outer membrane efflux protein</fullName>
    </submittedName>
</protein>
<dbReference type="PANTHER" id="PTHR30203">
    <property type="entry name" value="OUTER MEMBRANE CATION EFFLUX PROTEIN"/>
    <property type="match status" value="1"/>
</dbReference>
<accession>A0A1J5RLH7</accession>
<dbReference type="Gene3D" id="1.20.1600.10">
    <property type="entry name" value="Outer membrane efflux proteins (OEP)"/>
    <property type="match status" value="1"/>
</dbReference>
<sequence length="445" mass="48762">MFSDSFRFAQPRDIALALALTVTAFGAHAGNVLNSDYPRHLIQDRSPQLPAQNTAPLTLGEAEAQLARSNLSLAAATQRISALQHQALAATQLPDPHLSFDAVNLPTNNFSLTQQGMTMLSVGVSQSIPPPGKLALEGAKLKAEAAGQQFSREAKRAQLILAMRRAWLSAVYIRQAMESVRRQQALARENVAAAMASYRSGTGSQSDLLRARLAEEELRNDQSALAANEATSLADIAQYLGSDQTQDIDPGWPRLSPVATTSGDVPSTQPLLRLAQAKVQIAQAGVRVAKTDFLPAITLSASYGKSFFPGSPNYFSAGVSMNLPIFSHYRLNQELDSTRAQVMEARYDEQDQRLALLQQIRAARARYRSLHEKWKRMSTHMLPLAHAAFDSTLKAYTNGRATMSEVLKTQQAVFAIELQTLQQRRDLLAIQAEFDYLTTSSEQQP</sequence>
<comment type="caution">
    <text evidence="1">The sequence shown here is derived from an EMBL/GenBank/DDBJ whole genome shotgun (WGS) entry which is preliminary data.</text>
</comment>